<dbReference type="GO" id="GO:0008168">
    <property type="term" value="F:methyltransferase activity"/>
    <property type="evidence" value="ECO:0007669"/>
    <property type="project" value="UniProtKB-KW"/>
</dbReference>
<dbReference type="Gene3D" id="3.40.50.150">
    <property type="entry name" value="Vaccinia Virus protein VP39"/>
    <property type="match status" value="1"/>
</dbReference>
<evidence type="ECO:0000256" key="3">
    <source>
        <dbReference type="SAM" id="MobiDB-lite"/>
    </source>
</evidence>
<accession>A0A8G2BHV1</accession>
<dbReference type="Proteomes" id="UP000198615">
    <property type="component" value="Unassembled WGS sequence"/>
</dbReference>
<feature type="region of interest" description="Disordered" evidence="3">
    <location>
        <begin position="1"/>
        <end position="22"/>
    </location>
</feature>
<evidence type="ECO:0000256" key="1">
    <source>
        <dbReference type="ARBA" id="ARBA00022603"/>
    </source>
</evidence>
<dbReference type="PANTHER" id="PTHR43542:SF1">
    <property type="entry name" value="METHYLTRANSFERASE"/>
    <property type="match status" value="1"/>
</dbReference>
<keyword evidence="5" id="KW-1185">Reference proteome</keyword>
<evidence type="ECO:0000256" key="2">
    <source>
        <dbReference type="ARBA" id="ARBA00022679"/>
    </source>
</evidence>
<evidence type="ECO:0000313" key="4">
    <source>
        <dbReference type="EMBL" id="SDF78369.1"/>
    </source>
</evidence>
<dbReference type="PANTHER" id="PTHR43542">
    <property type="entry name" value="METHYLTRANSFERASE"/>
    <property type="match status" value="1"/>
</dbReference>
<evidence type="ECO:0000313" key="5">
    <source>
        <dbReference type="Proteomes" id="UP000198615"/>
    </source>
</evidence>
<proteinExistence type="predicted"/>
<keyword evidence="1 4" id="KW-0489">Methyltransferase</keyword>
<dbReference type="Pfam" id="PF03602">
    <property type="entry name" value="Cons_hypoth95"/>
    <property type="match status" value="1"/>
</dbReference>
<dbReference type="InterPro" id="IPR029063">
    <property type="entry name" value="SAM-dependent_MTases_sf"/>
</dbReference>
<feature type="compositionally biased region" description="Basic residues" evidence="3">
    <location>
        <begin position="1"/>
        <end position="10"/>
    </location>
</feature>
<dbReference type="InterPro" id="IPR004398">
    <property type="entry name" value="RNA_MeTrfase_RsmD"/>
</dbReference>
<dbReference type="NCBIfam" id="TIGR00095">
    <property type="entry name" value="16S rRNA (guanine(966)-N(2))-methyltransferase RsmD"/>
    <property type="match status" value="1"/>
</dbReference>
<sequence>MRIIAGKHRGTNLLSPEGLDTRPTPQRVREAVFSMLESGRFGTVLRDRVVLDLFAGTGAMGLEALSRGAERVVLVDNHPTALDALRANVEKLRAEARTQVRSGDATRWHDRAQVACGVVFMDPPYGSEAWVPALAAALKGGWIGDDTVVVIETDKRERTGIPDGFEVLDERNHGRARILMLGRTSDEAEVGA</sequence>
<dbReference type="GO" id="GO:0031167">
    <property type="term" value="P:rRNA methylation"/>
    <property type="evidence" value="ECO:0007669"/>
    <property type="project" value="InterPro"/>
</dbReference>
<dbReference type="PIRSF" id="PIRSF004553">
    <property type="entry name" value="CHP00095"/>
    <property type="match status" value="1"/>
</dbReference>
<dbReference type="SUPFAM" id="SSF53335">
    <property type="entry name" value="S-adenosyl-L-methionine-dependent methyltransferases"/>
    <property type="match status" value="1"/>
</dbReference>
<name>A0A8G2BHV1_9PROT</name>
<dbReference type="CDD" id="cd02440">
    <property type="entry name" value="AdoMet_MTases"/>
    <property type="match status" value="1"/>
</dbReference>
<dbReference type="EMBL" id="FNBW01000006">
    <property type="protein sequence ID" value="SDF78369.1"/>
    <property type="molecule type" value="Genomic_DNA"/>
</dbReference>
<comment type="caution">
    <text evidence="4">The sequence shown here is derived from an EMBL/GenBank/DDBJ whole genome shotgun (WGS) entry which is preliminary data.</text>
</comment>
<keyword evidence="2 4" id="KW-0808">Transferase</keyword>
<protein>
    <submittedName>
        <fullName evidence="4">16S rRNA (Guanine966-N2)-methyltransferase</fullName>
    </submittedName>
</protein>
<dbReference type="AlphaFoldDB" id="A0A8G2BHV1"/>
<organism evidence="4 5">
    <name type="scientific">Thalassobaculum litoreum DSM 18839</name>
    <dbReference type="NCBI Taxonomy" id="1123362"/>
    <lineage>
        <taxon>Bacteria</taxon>
        <taxon>Pseudomonadati</taxon>
        <taxon>Pseudomonadota</taxon>
        <taxon>Alphaproteobacteria</taxon>
        <taxon>Rhodospirillales</taxon>
        <taxon>Thalassobaculaceae</taxon>
        <taxon>Thalassobaculum</taxon>
    </lineage>
</organism>
<gene>
    <name evidence="4" type="ORF">SAMN05660686_02360</name>
</gene>
<dbReference type="RefSeq" id="WP_028796339.1">
    <property type="nucleotide sequence ID" value="NZ_FNBW01000006.1"/>
</dbReference>
<reference evidence="4 5" key="1">
    <citation type="submission" date="2016-10" db="EMBL/GenBank/DDBJ databases">
        <authorList>
            <person name="Varghese N."/>
            <person name="Submissions S."/>
        </authorList>
    </citation>
    <scope>NUCLEOTIDE SEQUENCE [LARGE SCALE GENOMIC DNA]</scope>
    <source>
        <strain evidence="4 5">DSM 18839</strain>
    </source>
</reference>